<feature type="transmembrane region" description="Helical" evidence="7">
    <location>
        <begin position="174"/>
        <end position="193"/>
    </location>
</feature>
<feature type="domain" description="Major facilitator superfamily (MFS) profile" evidence="8">
    <location>
        <begin position="19"/>
        <end position="474"/>
    </location>
</feature>
<dbReference type="SUPFAM" id="SSF103473">
    <property type="entry name" value="MFS general substrate transporter"/>
    <property type="match status" value="1"/>
</dbReference>
<evidence type="ECO:0000256" key="3">
    <source>
        <dbReference type="ARBA" id="ARBA00022475"/>
    </source>
</evidence>
<dbReference type="InterPro" id="IPR020846">
    <property type="entry name" value="MFS_dom"/>
</dbReference>
<sequence>MESKKNDTEEKPQYNTKGIMSVLLLGSFLSLFNETILNVAFPKLMVEMNITATTVQWLTTGYVLVVGILIPVTAFLIHTFTTKQLYVSAMILFLIGTTCAVFSMSFSVLLISRIIQALGTGMLIPIMMNSALAVTPREKHGSIMGLCVCIITLGPALGPTVSGLLLQYFSWHSLFILLIPLLIICIVCGCIFLENTSVITKPKIDYFSILLSTIGFAGIIYAVSSASSSSVLATVIIFAIGLISLIAFCKRQLSLKQPILNIRSFKNPIFSVGVILIMLIQMFQFSINMILPMLLQNGLKTSSFASALVLLPPILIAAILTPFIGKTYDKIGGKLLIPAGFAVICIFTFILSRITPSTSIITITIIYGFIMIGQSMSMSTSQTTGLKQLSRENQADGVAIVNTSMQIAGALGSALFVGIMTAYQNSYLNNVSNPNNSQNEIKAIYSGFSHSTTVATILIAIGFLLSLSFNIKERNKITDNRK</sequence>
<dbReference type="PANTHER" id="PTHR42718:SF43">
    <property type="entry name" value="LINCOMYCIN RESISTANCE PROTEIN LMRB"/>
    <property type="match status" value="1"/>
</dbReference>
<dbReference type="PANTHER" id="PTHR42718">
    <property type="entry name" value="MAJOR FACILITATOR SUPERFAMILY MULTIDRUG TRANSPORTER MFSC"/>
    <property type="match status" value="1"/>
</dbReference>
<keyword evidence="3" id="KW-1003">Cell membrane</keyword>
<dbReference type="InterPro" id="IPR004638">
    <property type="entry name" value="EmrB-like"/>
</dbReference>
<evidence type="ECO:0000313" key="10">
    <source>
        <dbReference type="Proteomes" id="UP000192468"/>
    </source>
</evidence>
<dbReference type="EMBL" id="FWXH01000011">
    <property type="protein sequence ID" value="SMC26078.1"/>
    <property type="molecule type" value="Genomic_DNA"/>
</dbReference>
<evidence type="ECO:0000256" key="2">
    <source>
        <dbReference type="ARBA" id="ARBA00022448"/>
    </source>
</evidence>
<feature type="transmembrane region" description="Helical" evidence="7">
    <location>
        <begin position="399"/>
        <end position="423"/>
    </location>
</feature>
<feature type="transmembrane region" description="Helical" evidence="7">
    <location>
        <begin position="61"/>
        <end position="78"/>
    </location>
</feature>
<feature type="transmembrane region" description="Helical" evidence="7">
    <location>
        <begin position="205"/>
        <end position="224"/>
    </location>
</feature>
<keyword evidence="10" id="KW-1185">Reference proteome</keyword>
<dbReference type="STRING" id="1121291.SAMN02745134_02704"/>
<keyword evidence="4 7" id="KW-0812">Transmembrane</keyword>
<dbReference type="Gene3D" id="1.20.1720.10">
    <property type="entry name" value="Multidrug resistance protein D"/>
    <property type="match status" value="1"/>
</dbReference>
<proteinExistence type="predicted"/>
<protein>
    <submittedName>
        <fullName evidence="9">MFS transporter, DHA2 family, lincomycin resistance protein</fullName>
    </submittedName>
</protein>
<feature type="transmembrane region" description="Helical" evidence="7">
    <location>
        <begin position="360"/>
        <end position="378"/>
    </location>
</feature>
<keyword evidence="6 7" id="KW-0472">Membrane</keyword>
<feature type="transmembrane region" description="Helical" evidence="7">
    <location>
        <begin position="230"/>
        <end position="248"/>
    </location>
</feature>
<dbReference type="Pfam" id="PF07690">
    <property type="entry name" value="MFS_1"/>
    <property type="match status" value="1"/>
</dbReference>
<dbReference type="AlphaFoldDB" id="A0A1W1XRF1"/>
<evidence type="ECO:0000256" key="1">
    <source>
        <dbReference type="ARBA" id="ARBA00004651"/>
    </source>
</evidence>
<feature type="transmembrane region" description="Helical" evidence="7">
    <location>
        <begin position="335"/>
        <end position="354"/>
    </location>
</feature>
<feature type="transmembrane region" description="Helical" evidence="7">
    <location>
        <begin position="269"/>
        <end position="291"/>
    </location>
</feature>
<keyword evidence="2" id="KW-0813">Transport</keyword>
<dbReference type="NCBIfam" id="TIGR00711">
    <property type="entry name" value="efflux_EmrB"/>
    <property type="match status" value="1"/>
</dbReference>
<feature type="transmembrane region" description="Helical" evidence="7">
    <location>
        <begin position="443"/>
        <end position="467"/>
    </location>
</feature>
<reference evidence="9 10" key="1">
    <citation type="submission" date="2017-04" db="EMBL/GenBank/DDBJ databases">
        <authorList>
            <person name="Afonso C.L."/>
            <person name="Miller P.J."/>
            <person name="Scott M.A."/>
            <person name="Spackman E."/>
            <person name="Goraichik I."/>
            <person name="Dimitrov K.M."/>
            <person name="Suarez D.L."/>
            <person name="Swayne D.E."/>
        </authorList>
    </citation>
    <scope>NUCLEOTIDE SEQUENCE [LARGE SCALE GENOMIC DNA]</scope>
    <source>
        <strain evidence="9 10">DSM 12555</strain>
    </source>
</reference>
<dbReference type="PRINTS" id="PR01036">
    <property type="entry name" value="TCRTETB"/>
</dbReference>
<gene>
    <name evidence="9" type="ORF">SAMN02745134_02704</name>
</gene>
<dbReference type="Proteomes" id="UP000192468">
    <property type="component" value="Unassembled WGS sequence"/>
</dbReference>
<comment type="subcellular location">
    <subcellularLocation>
        <location evidence="1">Cell membrane</location>
        <topology evidence="1">Multi-pass membrane protein</topology>
    </subcellularLocation>
</comment>
<dbReference type="InterPro" id="IPR011701">
    <property type="entry name" value="MFS"/>
</dbReference>
<accession>A0A1W1XRF1</accession>
<feature type="transmembrane region" description="Helical" evidence="7">
    <location>
        <begin position="303"/>
        <end position="323"/>
    </location>
</feature>
<dbReference type="GO" id="GO:0022857">
    <property type="term" value="F:transmembrane transporter activity"/>
    <property type="evidence" value="ECO:0007669"/>
    <property type="project" value="InterPro"/>
</dbReference>
<keyword evidence="5 7" id="KW-1133">Transmembrane helix</keyword>
<organism evidence="9 10">
    <name type="scientific">Clostridium acidisoli DSM 12555</name>
    <dbReference type="NCBI Taxonomy" id="1121291"/>
    <lineage>
        <taxon>Bacteria</taxon>
        <taxon>Bacillati</taxon>
        <taxon>Bacillota</taxon>
        <taxon>Clostridia</taxon>
        <taxon>Eubacteriales</taxon>
        <taxon>Clostridiaceae</taxon>
        <taxon>Clostridium</taxon>
    </lineage>
</organism>
<dbReference type="OrthoDB" id="102502at2"/>
<name>A0A1W1XRF1_9CLOT</name>
<dbReference type="InterPro" id="IPR036259">
    <property type="entry name" value="MFS_trans_sf"/>
</dbReference>
<evidence type="ECO:0000259" key="8">
    <source>
        <dbReference type="PROSITE" id="PS50850"/>
    </source>
</evidence>
<evidence type="ECO:0000313" key="9">
    <source>
        <dbReference type="EMBL" id="SMC26078.1"/>
    </source>
</evidence>
<evidence type="ECO:0000256" key="4">
    <source>
        <dbReference type="ARBA" id="ARBA00022692"/>
    </source>
</evidence>
<evidence type="ECO:0000256" key="5">
    <source>
        <dbReference type="ARBA" id="ARBA00022989"/>
    </source>
</evidence>
<feature type="transmembrane region" description="Helical" evidence="7">
    <location>
        <begin position="85"/>
        <end position="108"/>
    </location>
</feature>
<dbReference type="Gene3D" id="1.20.1250.20">
    <property type="entry name" value="MFS general substrate transporter like domains"/>
    <property type="match status" value="1"/>
</dbReference>
<dbReference type="PROSITE" id="PS50850">
    <property type="entry name" value="MFS"/>
    <property type="match status" value="1"/>
</dbReference>
<evidence type="ECO:0000256" key="6">
    <source>
        <dbReference type="ARBA" id="ARBA00023136"/>
    </source>
</evidence>
<feature type="transmembrane region" description="Helical" evidence="7">
    <location>
        <begin position="114"/>
        <end position="134"/>
    </location>
</feature>
<dbReference type="CDD" id="cd17503">
    <property type="entry name" value="MFS_LmrB_MDR_like"/>
    <property type="match status" value="1"/>
</dbReference>
<dbReference type="RefSeq" id="WP_084116522.1">
    <property type="nucleotide sequence ID" value="NZ_FWXH01000011.1"/>
</dbReference>
<evidence type="ECO:0000256" key="7">
    <source>
        <dbReference type="SAM" id="Phobius"/>
    </source>
</evidence>
<feature type="transmembrane region" description="Helical" evidence="7">
    <location>
        <begin position="21"/>
        <end position="41"/>
    </location>
</feature>
<dbReference type="GO" id="GO:0005886">
    <property type="term" value="C:plasma membrane"/>
    <property type="evidence" value="ECO:0007669"/>
    <property type="project" value="UniProtKB-SubCell"/>
</dbReference>
<feature type="transmembrane region" description="Helical" evidence="7">
    <location>
        <begin position="146"/>
        <end position="168"/>
    </location>
</feature>